<dbReference type="Proteomes" id="UP001189429">
    <property type="component" value="Unassembled WGS sequence"/>
</dbReference>
<protein>
    <submittedName>
        <fullName evidence="1">Uncharacterized protein</fullName>
    </submittedName>
</protein>
<comment type="caution">
    <text evidence="1">The sequence shown here is derived from an EMBL/GenBank/DDBJ whole genome shotgun (WGS) entry which is preliminary data.</text>
</comment>
<name>A0ABN9XMJ0_9DINO</name>
<evidence type="ECO:0000313" key="2">
    <source>
        <dbReference type="Proteomes" id="UP001189429"/>
    </source>
</evidence>
<organism evidence="1 2">
    <name type="scientific">Prorocentrum cordatum</name>
    <dbReference type="NCBI Taxonomy" id="2364126"/>
    <lineage>
        <taxon>Eukaryota</taxon>
        <taxon>Sar</taxon>
        <taxon>Alveolata</taxon>
        <taxon>Dinophyceae</taxon>
        <taxon>Prorocentrales</taxon>
        <taxon>Prorocentraceae</taxon>
        <taxon>Prorocentrum</taxon>
    </lineage>
</organism>
<reference evidence="1" key="1">
    <citation type="submission" date="2023-10" db="EMBL/GenBank/DDBJ databases">
        <authorList>
            <person name="Chen Y."/>
            <person name="Shah S."/>
            <person name="Dougan E. K."/>
            <person name="Thang M."/>
            <person name="Chan C."/>
        </authorList>
    </citation>
    <scope>NUCLEOTIDE SEQUENCE [LARGE SCALE GENOMIC DNA]</scope>
</reference>
<proteinExistence type="predicted"/>
<dbReference type="EMBL" id="CAUYUJ010020882">
    <property type="protein sequence ID" value="CAK0901101.1"/>
    <property type="molecule type" value="Genomic_DNA"/>
</dbReference>
<evidence type="ECO:0000313" key="1">
    <source>
        <dbReference type="EMBL" id="CAK0901101.1"/>
    </source>
</evidence>
<keyword evidence="2" id="KW-1185">Reference proteome</keyword>
<sequence>MGQGAPGGPKAPQSDREARQLFEKLDLQPWDSRGLIRAVLLKQSELAKKSDLRKVPVKDGFNKILDKKRKDAARGKLAKEISKPVFVDLCVDLLKDHNIPGSVADQDVRGAGDFRRDVSAW</sequence>
<accession>A0ABN9XMJ0</accession>
<gene>
    <name evidence="1" type="ORF">PCOR1329_LOCUS78180</name>
</gene>